<dbReference type="PANTHER" id="PTHR48078:SF7">
    <property type="entry name" value="BLL6502 PROTEIN"/>
    <property type="match status" value="1"/>
</dbReference>
<dbReference type="InterPro" id="IPR000634">
    <property type="entry name" value="Ser/Thr_deHydtase_PyrdxlP-BS"/>
</dbReference>
<dbReference type="PANTHER" id="PTHR48078">
    <property type="entry name" value="THREONINE DEHYDRATASE, MITOCHONDRIAL-RELATED"/>
    <property type="match status" value="1"/>
</dbReference>
<feature type="domain" description="Tryptophan synthase beta chain-like PALP" evidence="4">
    <location>
        <begin position="31"/>
        <end position="319"/>
    </location>
</feature>
<comment type="cofactor">
    <cofactor evidence="1">
        <name>pyridoxal 5'-phosphate</name>
        <dbReference type="ChEBI" id="CHEBI:597326"/>
    </cofactor>
</comment>
<gene>
    <name evidence="5" type="ORF">METZ01_LOCUS79667</name>
</gene>
<protein>
    <recommendedName>
        <fullName evidence="4">Tryptophan synthase beta chain-like PALP domain-containing protein</fullName>
    </recommendedName>
</protein>
<dbReference type="GO" id="GO:0004794">
    <property type="term" value="F:threonine deaminase activity"/>
    <property type="evidence" value="ECO:0007669"/>
    <property type="project" value="TreeGrafter"/>
</dbReference>
<dbReference type="PROSITE" id="PS00165">
    <property type="entry name" value="DEHYDRATASE_SER_THR"/>
    <property type="match status" value="1"/>
</dbReference>
<organism evidence="5">
    <name type="scientific">marine metagenome</name>
    <dbReference type="NCBI Taxonomy" id="408172"/>
    <lineage>
        <taxon>unclassified sequences</taxon>
        <taxon>metagenomes</taxon>
        <taxon>ecological metagenomes</taxon>
    </lineage>
</organism>
<dbReference type="InterPro" id="IPR036052">
    <property type="entry name" value="TrpB-like_PALP_sf"/>
</dbReference>
<dbReference type="GO" id="GO:0006565">
    <property type="term" value="P:L-serine catabolic process"/>
    <property type="evidence" value="ECO:0007669"/>
    <property type="project" value="TreeGrafter"/>
</dbReference>
<evidence type="ECO:0000256" key="3">
    <source>
        <dbReference type="ARBA" id="ARBA00023239"/>
    </source>
</evidence>
<feature type="non-terminal residue" evidence="5">
    <location>
        <position position="1"/>
    </location>
</feature>
<keyword evidence="3" id="KW-0456">Lyase</keyword>
<sequence>VTAETDPIKLKCYRMLQPTPEQSVSASQVISDYLDPTPMVLNKELCRRIGTKSYVKCEYISPVRSFKARGALNLVHHLKVSGEASRLSTASTGNHGAAMSFACQEYSLPLTVGVPVNADDTKVSLIKNFGARLEFLGNDLDETKEIMLQDTAFKETLFIEDGSSQDIVAGTSTIGLEIIEQVSGLDMVLVPVGNGALIGGIGTVIKAAKPSIKIIGVQAEEAPCMVLSFRSGEPVDTESCNTFATGMAVRVAIPEAVALVSEVVDEMVLVSEREMKQAMGIYYACTGQMVEGAGAAALSGALKISKAIEGKTICLIATGANVDQSLKQEVIDNFI</sequence>
<evidence type="ECO:0000259" key="4">
    <source>
        <dbReference type="Pfam" id="PF00291"/>
    </source>
</evidence>
<accession>A0A381UJ60</accession>
<dbReference type="EMBL" id="UINC01006318">
    <property type="protein sequence ID" value="SVA26813.1"/>
    <property type="molecule type" value="Genomic_DNA"/>
</dbReference>
<dbReference type="Pfam" id="PF00291">
    <property type="entry name" value="PALP"/>
    <property type="match status" value="1"/>
</dbReference>
<dbReference type="GO" id="GO:0006567">
    <property type="term" value="P:L-threonine catabolic process"/>
    <property type="evidence" value="ECO:0007669"/>
    <property type="project" value="TreeGrafter"/>
</dbReference>
<evidence type="ECO:0000256" key="1">
    <source>
        <dbReference type="ARBA" id="ARBA00001933"/>
    </source>
</evidence>
<name>A0A381UJ60_9ZZZZ</name>
<dbReference type="AlphaFoldDB" id="A0A381UJ60"/>
<dbReference type="GO" id="GO:0009097">
    <property type="term" value="P:isoleucine biosynthetic process"/>
    <property type="evidence" value="ECO:0007669"/>
    <property type="project" value="TreeGrafter"/>
</dbReference>
<dbReference type="GO" id="GO:0030170">
    <property type="term" value="F:pyridoxal phosphate binding"/>
    <property type="evidence" value="ECO:0007669"/>
    <property type="project" value="InterPro"/>
</dbReference>
<dbReference type="GO" id="GO:0003941">
    <property type="term" value="F:L-serine ammonia-lyase activity"/>
    <property type="evidence" value="ECO:0007669"/>
    <property type="project" value="TreeGrafter"/>
</dbReference>
<keyword evidence="2" id="KW-0663">Pyridoxal phosphate</keyword>
<dbReference type="Gene3D" id="3.40.50.1100">
    <property type="match status" value="2"/>
</dbReference>
<proteinExistence type="predicted"/>
<dbReference type="InterPro" id="IPR001926">
    <property type="entry name" value="TrpB-like_PALP"/>
</dbReference>
<evidence type="ECO:0000256" key="2">
    <source>
        <dbReference type="ARBA" id="ARBA00022898"/>
    </source>
</evidence>
<evidence type="ECO:0000313" key="5">
    <source>
        <dbReference type="EMBL" id="SVA26813.1"/>
    </source>
</evidence>
<dbReference type="SUPFAM" id="SSF53686">
    <property type="entry name" value="Tryptophan synthase beta subunit-like PLP-dependent enzymes"/>
    <property type="match status" value="1"/>
</dbReference>
<dbReference type="InterPro" id="IPR050147">
    <property type="entry name" value="Ser/Thr_Dehydratase"/>
</dbReference>
<reference evidence="5" key="1">
    <citation type="submission" date="2018-05" db="EMBL/GenBank/DDBJ databases">
        <authorList>
            <person name="Lanie J.A."/>
            <person name="Ng W.-L."/>
            <person name="Kazmierczak K.M."/>
            <person name="Andrzejewski T.M."/>
            <person name="Davidsen T.M."/>
            <person name="Wayne K.J."/>
            <person name="Tettelin H."/>
            <person name="Glass J.I."/>
            <person name="Rusch D."/>
            <person name="Podicherti R."/>
            <person name="Tsui H.-C.T."/>
            <person name="Winkler M.E."/>
        </authorList>
    </citation>
    <scope>NUCLEOTIDE SEQUENCE</scope>
</reference>